<dbReference type="RefSeq" id="WP_010756271.1">
    <property type="nucleotide sequence ID" value="NZ_ASWD01000002.1"/>
</dbReference>
<dbReference type="Proteomes" id="UP000013782">
    <property type="component" value="Unassembled WGS sequence"/>
</dbReference>
<dbReference type="Gene3D" id="2.130.10.10">
    <property type="entry name" value="YVTN repeat-like/Quinoprotein amine dehydrogenase"/>
    <property type="match status" value="1"/>
</dbReference>
<reference evidence="2 3" key="1">
    <citation type="submission" date="2013-02" db="EMBL/GenBank/DDBJ databases">
        <title>The Genome Sequence of Enterococcus pallens BAA-351.</title>
        <authorList>
            <consortium name="The Broad Institute Genome Sequencing Platform"/>
            <consortium name="The Broad Institute Genome Sequencing Center for Infectious Disease"/>
            <person name="Earl A.M."/>
            <person name="Gilmore M.S."/>
            <person name="Lebreton F."/>
            <person name="Walker B."/>
            <person name="Young S.K."/>
            <person name="Zeng Q."/>
            <person name="Gargeya S."/>
            <person name="Fitzgerald M."/>
            <person name="Haas B."/>
            <person name="Abouelleil A."/>
            <person name="Alvarado L."/>
            <person name="Arachchi H.M."/>
            <person name="Berlin A.M."/>
            <person name="Chapman S.B."/>
            <person name="Dewar J."/>
            <person name="Goldberg J."/>
            <person name="Griggs A."/>
            <person name="Gujja S."/>
            <person name="Hansen M."/>
            <person name="Howarth C."/>
            <person name="Imamovic A."/>
            <person name="Larimer J."/>
            <person name="McCowan C."/>
            <person name="Murphy C."/>
            <person name="Neiman D."/>
            <person name="Pearson M."/>
            <person name="Priest M."/>
            <person name="Roberts A."/>
            <person name="Saif S."/>
            <person name="Shea T."/>
            <person name="Sisk P."/>
            <person name="Sykes S."/>
            <person name="Wortman J."/>
            <person name="Nusbaum C."/>
            <person name="Birren B."/>
        </authorList>
    </citation>
    <scope>NUCLEOTIDE SEQUENCE [LARGE SCALE GENOMIC DNA]</scope>
    <source>
        <strain evidence="2 3">ATCC BAA-351</strain>
    </source>
</reference>
<evidence type="ECO:0008006" key="4">
    <source>
        <dbReference type="Google" id="ProtNLM"/>
    </source>
</evidence>
<dbReference type="EMBL" id="AJAQ01000011">
    <property type="protein sequence ID" value="EOH95279.1"/>
    <property type="molecule type" value="Genomic_DNA"/>
</dbReference>
<dbReference type="HOGENOM" id="CLU_040149_0_0_9"/>
<dbReference type="SUPFAM" id="SSF110296">
    <property type="entry name" value="Oligoxyloglucan reducing end-specific cellobiohydrolase"/>
    <property type="match status" value="1"/>
</dbReference>
<proteinExistence type="predicted"/>
<dbReference type="PATRIC" id="fig|1158607.3.peg.1223"/>
<protein>
    <recommendedName>
        <fullName evidence="4">Glycosyl hydrolase</fullName>
    </recommendedName>
</protein>
<feature type="transmembrane region" description="Helical" evidence="1">
    <location>
        <begin position="28"/>
        <end position="51"/>
    </location>
</feature>
<feature type="transmembrane region" description="Helical" evidence="1">
    <location>
        <begin position="71"/>
        <end position="91"/>
    </location>
</feature>
<keyword evidence="3" id="KW-1185">Reference proteome</keyword>
<organism evidence="2 3">
    <name type="scientific">Enterococcus pallens ATCC BAA-351</name>
    <dbReference type="NCBI Taxonomy" id="1158607"/>
    <lineage>
        <taxon>Bacteria</taxon>
        <taxon>Bacillati</taxon>
        <taxon>Bacillota</taxon>
        <taxon>Bacilli</taxon>
        <taxon>Lactobacillales</taxon>
        <taxon>Enterococcaceae</taxon>
        <taxon>Enterococcus</taxon>
    </lineage>
</organism>
<comment type="caution">
    <text evidence="2">The sequence shown here is derived from an EMBL/GenBank/DDBJ whole genome shotgun (WGS) entry which is preliminary data.</text>
</comment>
<dbReference type="InterPro" id="IPR015943">
    <property type="entry name" value="WD40/YVTN_repeat-like_dom_sf"/>
</dbReference>
<gene>
    <name evidence="2" type="ORF">UAU_01241</name>
</gene>
<accession>R2T4U6</accession>
<sequence>MNPELFIIELLSSKEKIRAYDKENRRRNLLAILGYLIGVCIICFGLGTLFYRMFRWRVRSITSGYYIIEGFYYFSLAVGVIGVLFLLVLLLKTIFGGFQLQYAYDHWLEKHVKRMLNTPYVFQERDYYYLSAKPPVSKIRLVKAECMSLTTTLDDLEIQLGRKPQFPGIGTNQLFLLAGEPKLMPQTYSRAHSFNQGALLSMLGLLLAALAGVAYYEGTTVYQNLYGHRSGEETTYETSSTTAIVNAEGLLEQQGQAPDRQVGQTNQLELMTGSDELYLTTDNGLNWSFVPLKPEWLRFGSYLLTSGEIPYGYWMDNTYNISPEFSWFIYSQNQEDIEFLSSKDKGQTWQKSVVSSRASWVRYRKAQFFANGSGVLVYSTASPEVSSEGLEMYTTNDFGQTWSRSNGTSVPQPVQNVSFVNPTLGFVSTREKLFYTNNSGNSFKEAVVTIPEGYQTGGLDLFQSPNEVIQTGTNQLETKFYLLKNSGIDQWKMFACLYRSSDNGETWQFTEQLSQVEQTD</sequence>
<evidence type="ECO:0000313" key="2">
    <source>
        <dbReference type="EMBL" id="EOH95279.1"/>
    </source>
</evidence>
<evidence type="ECO:0000256" key="1">
    <source>
        <dbReference type="SAM" id="Phobius"/>
    </source>
</evidence>
<name>R2T4U6_9ENTE</name>
<keyword evidence="1" id="KW-0472">Membrane</keyword>
<keyword evidence="1" id="KW-1133">Transmembrane helix</keyword>
<feature type="transmembrane region" description="Helical" evidence="1">
    <location>
        <begin position="198"/>
        <end position="216"/>
    </location>
</feature>
<dbReference type="STRING" id="160454.RV10_GL000527"/>
<evidence type="ECO:0000313" key="3">
    <source>
        <dbReference type="Proteomes" id="UP000013782"/>
    </source>
</evidence>
<keyword evidence="1" id="KW-0812">Transmembrane</keyword>
<dbReference type="eggNOG" id="COG4447">
    <property type="taxonomic scope" value="Bacteria"/>
</dbReference>
<dbReference type="AlphaFoldDB" id="R2T4U6"/>